<dbReference type="GO" id="GO:0005524">
    <property type="term" value="F:ATP binding"/>
    <property type="evidence" value="ECO:0007669"/>
    <property type="project" value="InterPro"/>
</dbReference>
<dbReference type="SUPFAM" id="SSF52540">
    <property type="entry name" value="P-loop containing nucleoside triphosphate hydrolases"/>
    <property type="match status" value="1"/>
</dbReference>
<dbReference type="Proteomes" id="UP000886047">
    <property type="component" value="Unassembled WGS sequence"/>
</dbReference>
<reference evidence="2" key="1">
    <citation type="journal article" date="2020" name="mSystems">
        <title>Genome- and Community-Level Interaction Insights into Carbon Utilization and Element Cycling Functions of Hydrothermarchaeota in Hydrothermal Sediment.</title>
        <authorList>
            <person name="Zhou Z."/>
            <person name="Liu Y."/>
            <person name="Xu W."/>
            <person name="Pan J."/>
            <person name="Luo Z.H."/>
            <person name="Li M."/>
        </authorList>
    </citation>
    <scope>NUCLEOTIDE SEQUENCE [LARGE SCALE GENOMIC DNA]</scope>
    <source>
        <strain evidence="2">SpSt-1217</strain>
    </source>
</reference>
<dbReference type="EMBL" id="DSDK01000528">
    <property type="protein sequence ID" value="HDR51904.1"/>
    <property type="molecule type" value="Genomic_DNA"/>
</dbReference>
<accession>A0A831PJL4</accession>
<dbReference type="InterPro" id="IPR027417">
    <property type="entry name" value="P-loop_NTPase"/>
</dbReference>
<protein>
    <recommendedName>
        <fullName evidence="1">Helicase/UvrB N-terminal domain-containing protein</fullName>
    </recommendedName>
</protein>
<dbReference type="GO" id="GO:0016787">
    <property type="term" value="F:hydrolase activity"/>
    <property type="evidence" value="ECO:0007669"/>
    <property type="project" value="InterPro"/>
</dbReference>
<evidence type="ECO:0000259" key="1">
    <source>
        <dbReference type="Pfam" id="PF04851"/>
    </source>
</evidence>
<name>A0A831PJL4_9BACT</name>
<comment type="caution">
    <text evidence="2">The sequence shown here is derived from an EMBL/GenBank/DDBJ whole genome shotgun (WGS) entry which is preliminary data.</text>
</comment>
<proteinExistence type="predicted"/>
<feature type="domain" description="Helicase/UvrB N-terminal" evidence="1">
    <location>
        <begin position="154"/>
        <end position="283"/>
    </location>
</feature>
<dbReference type="GO" id="GO:0003677">
    <property type="term" value="F:DNA binding"/>
    <property type="evidence" value="ECO:0007669"/>
    <property type="project" value="InterPro"/>
</dbReference>
<evidence type="ECO:0000313" key="2">
    <source>
        <dbReference type="EMBL" id="HDR51904.1"/>
    </source>
</evidence>
<dbReference type="Pfam" id="PF04851">
    <property type="entry name" value="ResIII"/>
    <property type="match status" value="1"/>
</dbReference>
<gene>
    <name evidence="2" type="ORF">ENN90_09865</name>
</gene>
<dbReference type="InterPro" id="IPR006935">
    <property type="entry name" value="Helicase/UvrB_N"/>
</dbReference>
<dbReference type="AlphaFoldDB" id="A0A831PJL4"/>
<sequence length="286" mass="33210">MPTKDQHQSVIALEQALPEVPGRKAWESPNCYLEKDGKGGYKINKGRRPSKTILVNNIRQEVDRWRSLGYPGASETSRLLLEFWFGKNHIVNREIFLFRFAQREAIETTIYLYEVKKMRDNALLAELFIEEAAVGADMFTNREAILTEMKQTRKLRRVNPANNKEVQQDLPPAGLTRYCAKAATGSGKTFVMAFLAVWSFFHRKFEKRSPLANTILIIAPNVIVYERLKTDFADGKVFYQYPFIPDEWKHDWQMSFIMREDQVKTSTEGTLYLTNIHQIYESKLGD</sequence>
<organism evidence="2">
    <name type="scientific">Mariniphaga anaerophila</name>
    <dbReference type="NCBI Taxonomy" id="1484053"/>
    <lineage>
        <taxon>Bacteria</taxon>
        <taxon>Pseudomonadati</taxon>
        <taxon>Bacteroidota</taxon>
        <taxon>Bacteroidia</taxon>
        <taxon>Marinilabiliales</taxon>
        <taxon>Prolixibacteraceae</taxon>
        <taxon>Mariniphaga</taxon>
    </lineage>
</organism>